<dbReference type="Proteomes" id="UP000234914">
    <property type="component" value="Unassembled WGS sequence"/>
</dbReference>
<sequence length="159" mass="18543">MKREFYFEPVKQPAWVNILLFAVLLLCGLFMLLLLLMLIINGTKDPIKTLKDFTLVLVPLILVGKVVVSNRKLTQNLPTFIFDEQQVTFNHPSKGFKINWQDIQDTSISMMFNTPTLVIHTKNKKYKIEMTYFQNAENTDVYEVFKDYAVKYSGKKLIL</sequence>
<accession>A0A2I1RIS6</accession>
<gene>
    <name evidence="2" type="ORF">CYJ96_06040</name>
</gene>
<feature type="transmembrane region" description="Helical" evidence="1">
    <location>
        <begin position="52"/>
        <end position="68"/>
    </location>
</feature>
<keyword evidence="1" id="KW-1133">Transmembrane helix</keyword>
<evidence type="ECO:0000256" key="1">
    <source>
        <dbReference type="SAM" id="Phobius"/>
    </source>
</evidence>
<reference evidence="2 3" key="1">
    <citation type="submission" date="2017-12" db="EMBL/GenBank/DDBJ databases">
        <title>Phylogenetic diversity of female urinary microbiome.</title>
        <authorList>
            <person name="Thomas-White K."/>
            <person name="Wolfe A.J."/>
        </authorList>
    </citation>
    <scope>NUCLEOTIDE SEQUENCE [LARGE SCALE GENOMIC DNA]</scope>
    <source>
        <strain evidence="2 3">UMB0416</strain>
    </source>
</reference>
<protein>
    <submittedName>
        <fullName evidence="2">Uncharacterized protein</fullName>
    </submittedName>
</protein>
<dbReference type="EMBL" id="PKJS01000006">
    <property type="protein sequence ID" value="PKZ69008.1"/>
    <property type="molecule type" value="Genomic_DNA"/>
</dbReference>
<name>A0A2I1RIS6_FAUOS</name>
<evidence type="ECO:0000313" key="3">
    <source>
        <dbReference type="Proteomes" id="UP000234914"/>
    </source>
</evidence>
<organism evidence="2 3">
    <name type="scientific">Faucicola osloensis</name>
    <name type="common">Moraxella osloensis</name>
    <dbReference type="NCBI Taxonomy" id="34062"/>
    <lineage>
        <taxon>Bacteria</taxon>
        <taxon>Pseudomonadati</taxon>
        <taxon>Pseudomonadota</taxon>
        <taxon>Gammaproteobacteria</taxon>
        <taxon>Moraxellales</taxon>
        <taxon>Moraxellaceae</taxon>
        <taxon>Faucicola</taxon>
    </lineage>
</organism>
<dbReference type="AlphaFoldDB" id="A0A2I1RIS6"/>
<feature type="transmembrane region" description="Helical" evidence="1">
    <location>
        <begin position="15"/>
        <end position="40"/>
    </location>
</feature>
<proteinExistence type="predicted"/>
<comment type="caution">
    <text evidence="2">The sequence shown here is derived from an EMBL/GenBank/DDBJ whole genome shotgun (WGS) entry which is preliminary data.</text>
</comment>
<dbReference type="RefSeq" id="WP_101964313.1">
    <property type="nucleotide sequence ID" value="NZ_PKJS01000006.1"/>
</dbReference>
<keyword evidence="1" id="KW-0812">Transmembrane</keyword>
<keyword evidence="1" id="KW-0472">Membrane</keyword>
<evidence type="ECO:0000313" key="2">
    <source>
        <dbReference type="EMBL" id="PKZ69008.1"/>
    </source>
</evidence>